<reference evidence="1" key="1">
    <citation type="submission" date="2022-12" db="EMBL/GenBank/DDBJ databases">
        <title>Paraconexibacter alkalitolerans sp. nov. and Baekduia alba sp. nov., isolated from soil and emended description of the genera Paraconexibacter (Chun et al., 2020) and Baekduia (An et al., 2020).</title>
        <authorList>
            <person name="Vieira S."/>
            <person name="Huber K.J."/>
            <person name="Geppert A."/>
            <person name="Wolf J."/>
            <person name="Neumann-Schaal M."/>
            <person name="Muesken M."/>
            <person name="Overmann J."/>
        </authorList>
    </citation>
    <scope>NUCLEOTIDE SEQUENCE</scope>
    <source>
        <strain evidence="1">AEG42_29</strain>
    </source>
</reference>
<sequence length="86" mass="9211">MATVRPRIQVTIDDELAEALDAVNPGGQSASRLVRDLALRGAQARQEDQQRSQAAIDVLLEIATGVRDYDLAAAGALADARGERLR</sequence>
<name>A0AAU7AX51_9ACTN</name>
<dbReference type="EMBL" id="CP114014">
    <property type="protein sequence ID" value="XAY06211.1"/>
    <property type="molecule type" value="Genomic_DNA"/>
</dbReference>
<dbReference type="AlphaFoldDB" id="A0AAU7AX51"/>
<proteinExistence type="predicted"/>
<evidence type="ECO:0008006" key="2">
    <source>
        <dbReference type="Google" id="ProtNLM"/>
    </source>
</evidence>
<organism evidence="1">
    <name type="scientific">Paraconexibacter sp. AEG42_29</name>
    <dbReference type="NCBI Taxonomy" id="2997339"/>
    <lineage>
        <taxon>Bacteria</taxon>
        <taxon>Bacillati</taxon>
        <taxon>Actinomycetota</taxon>
        <taxon>Thermoleophilia</taxon>
        <taxon>Solirubrobacterales</taxon>
        <taxon>Paraconexibacteraceae</taxon>
        <taxon>Paraconexibacter</taxon>
    </lineage>
</organism>
<accession>A0AAU7AX51</accession>
<protein>
    <recommendedName>
        <fullName evidence="2">Ribbon-helix-helix protein CopG domain-containing protein</fullName>
    </recommendedName>
</protein>
<evidence type="ECO:0000313" key="1">
    <source>
        <dbReference type="EMBL" id="XAY06211.1"/>
    </source>
</evidence>
<dbReference type="KEGG" id="parq:DSM112329_03075"/>
<gene>
    <name evidence="1" type="ORF">DSM112329_03075</name>
</gene>
<dbReference type="RefSeq" id="WP_354697448.1">
    <property type="nucleotide sequence ID" value="NZ_CP114014.1"/>
</dbReference>